<evidence type="ECO:0000259" key="1">
    <source>
        <dbReference type="Pfam" id="PF00182"/>
    </source>
</evidence>
<dbReference type="RefSeq" id="WP_024696136.1">
    <property type="nucleotide sequence ID" value="NZ_CP159362.1"/>
</dbReference>
<proteinExistence type="predicted"/>
<dbReference type="GO" id="GO:0004568">
    <property type="term" value="F:chitinase activity"/>
    <property type="evidence" value="ECO:0007669"/>
    <property type="project" value="InterPro"/>
</dbReference>
<dbReference type="GO" id="GO:0016998">
    <property type="term" value="P:cell wall macromolecule catabolic process"/>
    <property type="evidence" value="ECO:0007669"/>
    <property type="project" value="InterPro"/>
</dbReference>
<dbReference type="AlphaFoldDB" id="A0AAU8LFC0"/>
<dbReference type="SUPFAM" id="SSF53955">
    <property type="entry name" value="Lysozyme-like"/>
    <property type="match status" value="1"/>
</dbReference>
<sequence length="201" mass="21951">MPITAQQLLQILPSAGTKVGVFVPALNTAMGKYQIVTPFRIAAFIAQVGHESAQLTAMVENLNYSATALQKTWPNRFTPELAAQYARQPERIANVVYGSRLGNSEKGDGWKYRGRGLIQLTGKTNYRQCGEALGVDLLARPELLETPEYAALAAAWFWSVNGLNTLADTGDIIAITKRINGGTNGLADRQELYERALKVLV</sequence>
<organism evidence="2">
    <name type="scientific">Pseudomonas syringae CC1417</name>
    <dbReference type="NCBI Taxonomy" id="1357272"/>
    <lineage>
        <taxon>Bacteria</taxon>
        <taxon>Pseudomonadati</taxon>
        <taxon>Pseudomonadota</taxon>
        <taxon>Gammaproteobacteria</taxon>
        <taxon>Pseudomonadales</taxon>
        <taxon>Pseudomonadaceae</taxon>
        <taxon>Pseudomonas</taxon>
        <taxon>Pseudomonas syringae</taxon>
    </lineage>
</organism>
<reference evidence="2" key="2">
    <citation type="submission" date="2024-07" db="EMBL/GenBank/DDBJ databases">
        <title>A complete genome sequence for Pseudomonas syringae CC1417.</title>
        <authorList>
            <person name="Baltrus D.A."/>
        </authorList>
    </citation>
    <scope>NUCLEOTIDE SEQUENCE</scope>
    <source>
        <strain evidence="2">CC1417</strain>
    </source>
</reference>
<keyword evidence="2" id="KW-0378">Hydrolase</keyword>
<dbReference type="InterPro" id="IPR023346">
    <property type="entry name" value="Lysozyme-like_dom_sf"/>
</dbReference>
<dbReference type="Pfam" id="PF00182">
    <property type="entry name" value="Glyco_hydro_19"/>
    <property type="match status" value="1"/>
</dbReference>
<dbReference type="PANTHER" id="PTHR34408">
    <property type="entry name" value="FAMILY PROTEIN, PUTATIVE-RELATED"/>
    <property type="match status" value="1"/>
</dbReference>
<dbReference type="InterPro" id="IPR052354">
    <property type="entry name" value="Cell_Wall_Dynamics_Protein"/>
</dbReference>
<protein>
    <submittedName>
        <fullName evidence="2">Glycoside hydrolase family 19 protein</fullName>
    </submittedName>
</protein>
<accession>A0AAU8LFC0</accession>
<name>A0AAU8LFC0_PSESX</name>
<dbReference type="InterPro" id="IPR000726">
    <property type="entry name" value="Glyco_hydro_19_cat"/>
</dbReference>
<gene>
    <name evidence="2" type="ORF">N011_20535</name>
</gene>
<evidence type="ECO:0000313" key="2">
    <source>
        <dbReference type="EMBL" id="XCN66852.1"/>
    </source>
</evidence>
<feature type="domain" description="Glycoside hydrolase family 19 catalytic" evidence="1">
    <location>
        <begin position="41"/>
        <end position="161"/>
    </location>
</feature>
<dbReference type="Gene3D" id="1.10.530.10">
    <property type="match status" value="1"/>
</dbReference>
<dbReference type="PANTHER" id="PTHR34408:SF1">
    <property type="entry name" value="GLYCOSYL HYDROLASE FAMILY 19 DOMAIN-CONTAINING PROTEIN HI_1415"/>
    <property type="match status" value="1"/>
</dbReference>
<dbReference type="EMBL" id="CP159362">
    <property type="protein sequence ID" value="XCN66852.1"/>
    <property type="molecule type" value="Genomic_DNA"/>
</dbReference>
<reference evidence="2" key="1">
    <citation type="journal article" date="2014" name="Genome Announc.">
        <title>Draft Genome Sequences of a Phylogenetically Diverse Suite of Pseudomonas syringae Strains from Multiple Source Populations.</title>
        <authorList>
            <person name="Baltrus D.A."/>
            <person name="Yourstone S."/>
            <person name="Lind A."/>
            <person name="Guilbaud C."/>
            <person name="Sands D.C."/>
            <person name="Jones C.D."/>
            <person name="Morris C.E."/>
            <person name="Dangl J.L."/>
        </authorList>
    </citation>
    <scope>NUCLEOTIDE SEQUENCE</scope>
    <source>
        <strain evidence="2">CC1417</strain>
    </source>
</reference>
<dbReference type="GO" id="GO:0006032">
    <property type="term" value="P:chitin catabolic process"/>
    <property type="evidence" value="ECO:0007669"/>
    <property type="project" value="InterPro"/>
</dbReference>